<dbReference type="GO" id="GO:0051287">
    <property type="term" value="F:NAD binding"/>
    <property type="evidence" value="ECO:0007669"/>
    <property type="project" value="InterPro"/>
</dbReference>
<dbReference type="GO" id="GO:0016491">
    <property type="term" value="F:oxidoreductase activity"/>
    <property type="evidence" value="ECO:0007669"/>
    <property type="project" value="UniProtKB-KW"/>
</dbReference>
<dbReference type="OrthoDB" id="298012at2759"/>
<keyword evidence="1" id="KW-0560">Oxidoreductase</keyword>
<dbReference type="InterPro" id="IPR036291">
    <property type="entry name" value="NAD(P)-bd_dom_sf"/>
</dbReference>
<dbReference type="AlphaFoldDB" id="A0A8W8M2S5"/>
<dbReference type="Gene3D" id="3.40.50.720">
    <property type="entry name" value="NAD(P)-binding Rossmann-like Domain"/>
    <property type="match status" value="2"/>
</dbReference>
<dbReference type="FunFam" id="3.40.50.720:FF:000363">
    <property type="entry name" value="D-isomer specific 2-hydroxyacid dehydrogenase"/>
    <property type="match status" value="1"/>
</dbReference>
<keyword evidence="5" id="KW-1185">Reference proteome</keyword>
<dbReference type="Pfam" id="PF02826">
    <property type="entry name" value="2-Hacid_dh_C"/>
    <property type="match status" value="1"/>
</dbReference>
<sequence length="343" mass="38607">MSGVNPQPRDHQPHTVYIVSPLSRLPELVRTRVPDLNVLSYPIPEDFRIDPSEYSKLAKLIDDSKADIIITFHTTLRNLVQRGLSCDHLRWFQSCSAGIDQLFRAFQKPPEHMVFTRMGEGFGELMAEYVLGQIISREHYFPQMVEYQRQKVWSRSKFIQKRSLSTMTIGILGTGAIGSKIAAACKAFGMTVRGLCRTKKRLPNFDVLLRNEDLSKFLTGCDYVCSILPSTAETKGMLSGDVLKACQDKRSVFINVGRGDVIDEASIMRALNNSWIGGAILDAIDREPLPADSPLWTHPDVVITPHVSGPPSTDTIARVFVSNYQKFIRGEPLDYKVDWKLGY</sequence>
<reference evidence="4" key="1">
    <citation type="submission" date="2022-08" db="UniProtKB">
        <authorList>
            <consortium name="EnsemblMetazoa"/>
        </authorList>
    </citation>
    <scope>IDENTIFICATION</scope>
    <source>
        <strain evidence="4">05x7-T-G4-1.051#20</strain>
    </source>
</reference>
<feature type="domain" description="D-isomer specific 2-hydroxyacid dehydrogenase NAD-binding" evidence="3">
    <location>
        <begin position="138"/>
        <end position="308"/>
    </location>
</feature>
<organism evidence="4 5">
    <name type="scientific">Magallana gigas</name>
    <name type="common">Pacific oyster</name>
    <name type="synonym">Crassostrea gigas</name>
    <dbReference type="NCBI Taxonomy" id="29159"/>
    <lineage>
        <taxon>Eukaryota</taxon>
        <taxon>Metazoa</taxon>
        <taxon>Spiralia</taxon>
        <taxon>Lophotrochozoa</taxon>
        <taxon>Mollusca</taxon>
        <taxon>Bivalvia</taxon>
        <taxon>Autobranchia</taxon>
        <taxon>Pteriomorphia</taxon>
        <taxon>Ostreida</taxon>
        <taxon>Ostreoidea</taxon>
        <taxon>Ostreidae</taxon>
        <taxon>Magallana</taxon>
    </lineage>
</organism>
<dbReference type="Proteomes" id="UP000005408">
    <property type="component" value="Unassembled WGS sequence"/>
</dbReference>
<evidence type="ECO:0000313" key="5">
    <source>
        <dbReference type="Proteomes" id="UP000005408"/>
    </source>
</evidence>
<evidence type="ECO:0000259" key="3">
    <source>
        <dbReference type="Pfam" id="PF02826"/>
    </source>
</evidence>
<dbReference type="InterPro" id="IPR006140">
    <property type="entry name" value="D-isomer_DH_NAD-bd"/>
</dbReference>
<dbReference type="OMA" id="WIIALER"/>
<dbReference type="PANTHER" id="PTHR43333:SF1">
    <property type="entry name" value="D-ISOMER SPECIFIC 2-HYDROXYACID DEHYDROGENASE NAD-BINDING DOMAIN-CONTAINING PROTEIN"/>
    <property type="match status" value="1"/>
</dbReference>
<dbReference type="SUPFAM" id="SSF51735">
    <property type="entry name" value="NAD(P)-binding Rossmann-fold domains"/>
    <property type="match status" value="1"/>
</dbReference>
<name>A0A8W8M2S5_MAGGI</name>
<protein>
    <recommendedName>
        <fullName evidence="3">D-isomer specific 2-hydroxyacid dehydrogenase NAD-binding domain-containing protein</fullName>
    </recommendedName>
</protein>
<keyword evidence="2" id="KW-0520">NAD</keyword>
<evidence type="ECO:0000256" key="1">
    <source>
        <dbReference type="ARBA" id="ARBA00023002"/>
    </source>
</evidence>
<accession>A0A8W8M2S5</accession>
<proteinExistence type="predicted"/>
<evidence type="ECO:0000313" key="4">
    <source>
        <dbReference type="EnsemblMetazoa" id="G30917.1:cds"/>
    </source>
</evidence>
<dbReference type="EnsemblMetazoa" id="G30917.1">
    <property type="protein sequence ID" value="G30917.1:cds"/>
    <property type="gene ID" value="G30917"/>
</dbReference>
<evidence type="ECO:0000256" key="2">
    <source>
        <dbReference type="ARBA" id="ARBA00023027"/>
    </source>
</evidence>
<dbReference type="CDD" id="cd05300">
    <property type="entry name" value="2-Hacid_dh_1"/>
    <property type="match status" value="1"/>
</dbReference>
<dbReference type="PANTHER" id="PTHR43333">
    <property type="entry name" value="2-HACID_DH_C DOMAIN-CONTAINING PROTEIN"/>
    <property type="match status" value="1"/>
</dbReference>